<dbReference type="RefSeq" id="WP_141408527.1">
    <property type="nucleotide sequence ID" value="NZ_CP041230.1"/>
</dbReference>
<dbReference type="Proteomes" id="UP000474077">
    <property type="component" value="Unassembled WGS sequence"/>
</dbReference>
<gene>
    <name evidence="2" type="ORF">F6S82_13440</name>
    <name evidence="3" type="ORF">GA560_15820</name>
</gene>
<evidence type="ECO:0000256" key="1">
    <source>
        <dbReference type="SAM" id="MobiDB-lite"/>
    </source>
</evidence>
<evidence type="ECO:0000313" key="2">
    <source>
        <dbReference type="EMBL" id="KAA9045092.1"/>
    </source>
</evidence>
<name>A0A5N0LST4_9BACE</name>
<accession>A0A5N0LST4</accession>
<evidence type="ECO:0000313" key="5">
    <source>
        <dbReference type="Proteomes" id="UP000474077"/>
    </source>
</evidence>
<sequence length="208" mass="22631">MGIWKVVLSIVAVIILGICVYAISESSSSDYIDTAPVRPSSSATETAANDGYDNADTYDDTDVGITTDDSSESDDTSSSSFTSESSPSIYRMVEVQWTDASYMTYRALIVIMTDFSGLVKVKYVHPQLGLLWITEGATLTNYTDGSSIINCYHPQGDYASGYSADNFKIFPNGTWYTQDDMGAWSMAIVAASVGDSYWGTKLNEYGIN</sequence>
<dbReference type="AlphaFoldDB" id="A0A5N0LST4"/>
<evidence type="ECO:0000313" key="4">
    <source>
        <dbReference type="Proteomes" id="UP000327007"/>
    </source>
</evidence>
<dbReference type="EMBL" id="WDER01000046">
    <property type="protein sequence ID" value="KAB6080908.1"/>
    <property type="molecule type" value="Genomic_DNA"/>
</dbReference>
<protein>
    <submittedName>
        <fullName evidence="3">Uncharacterized protein</fullName>
    </submittedName>
</protein>
<reference evidence="2" key="2">
    <citation type="journal article" date="2019" name="bioRxiv">
        <title>Acquired interbacterial defense systems protect against interspecies antagonism in the human gut microbiome.</title>
        <authorList>
            <person name="Ross B.D."/>
            <person name="Verster A.J."/>
            <person name="Radey M.C."/>
            <person name="Schmidtke D.T."/>
            <person name="Pope C.E."/>
            <person name="Hoffman L.R."/>
            <person name="Hajjar A.M."/>
            <person name="Peterson S.B."/>
            <person name="Borenstein E."/>
            <person name="Mougous J.D."/>
        </authorList>
    </citation>
    <scope>NUCLEOTIDE SEQUENCE</scope>
    <source>
        <strain evidence="2">H204</strain>
    </source>
</reference>
<proteinExistence type="predicted"/>
<dbReference type="Proteomes" id="UP000327007">
    <property type="component" value="Unassembled WGS sequence"/>
</dbReference>
<reference evidence="2" key="4">
    <citation type="submission" date="2019-09" db="EMBL/GenBank/DDBJ databases">
        <authorList>
            <person name="Ross B.D."/>
            <person name="Verster A.J."/>
            <person name="Radey M.C."/>
            <person name="Schmidtke D.T."/>
            <person name="Pope C.E."/>
            <person name="Hoffman L.R."/>
            <person name="Hajjar A.M."/>
            <person name="Peterson S.B."/>
            <person name="Borenstein E."/>
            <person name="Mougous J.D."/>
        </authorList>
    </citation>
    <scope>NUCLEOTIDE SEQUENCE</scope>
    <source>
        <strain evidence="2">H204</strain>
    </source>
</reference>
<evidence type="ECO:0000313" key="3">
    <source>
        <dbReference type="EMBL" id="KAB6080908.1"/>
    </source>
</evidence>
<reference evidence="4" key="1">
    <citation type="journal article" date="2018" name="J. Anim. Genet.">
        <title>Acquired interbacterial defense systems protect against interspecies antagonism in the human gut microbiome.</title>
        <authorList>
            <person name="Ross B.D."/>
            <person name="Verster A.J."/>
            <person name="Radey M.C."/>
            <person name="Schmidtke D.T."/>
            <person name="Pope C.E."/>
            <person name="Hoffman L.R."/>
            <person name="Hajjar A."/>
            <person name="Peterson S.B."/>
            <person name="Borenstein E."/>
            <person name="Mougous J."/>
        </authorList>
    </citation>
    <scope>NUCLEOTIDE SEQUENCE [LARGE SCALE GENOMIC DNA]</scope>
    <source>
        <strain evidence="4">H204</strain>
    </source>
</reference>
<feature type="region of interest" description="Disordered" evidence="1">
    <location>
        <begin position="30"/>
        <end position="84"/>
    </location>
</feature>
<reference evidence="3 5" key="3">
    <citation type="journal article" date="2019" name="Nat. Med.">
        <title>A library of human gut bacterial isolates paired with longitudinal multiomics data enables mechanistic microbiome research.</title>
        <authorList>
            <person name="Poyet M."/>
            <person name="Groussin M."/>
            <person name="Gibbons S.M."/>
            <person name="Avila-Pacheco J."/>
            <person name="Jiang X."/>
            <person name="Kearney S.M."/>
            <person name="Perrotta A.R."/>
            <person name="Berdy B."/>
            <person name="Zhao S."/>
            <person name="Lieberman T.D."/>
            <person name="Swanson P.K."/>
            <person name="Smith M."/>
            <person name="Roesemann S."/>
            <person name="Alexander J.E."/>
            <person name="Rich S.A."/>
            <person name="Livny J."/>
            <person name="Vlamakis H."/>
            <person name="Clish C."/>
            <person name="Bullock K."/>
            <person name="Deik A."/>
            <person name="Scott J."/>
            <person name="Pierce K.A."/>
            <person name="Xavier R.J."/>
            <person name="Alm E.J."/>
        </authorList>
    </citation>
    <scope>NUCLEOTIDE SEQUENCE [LARGE SCALE GENOMIC DNA]</scope>
    <source>
        <strain evidence="3 5">BIOML-A73</strain>
    </source>
</reference>
<comment type="caution">
    <text evidence="3">The sequence shown here is derived from an EMBL/GenBank/DDBJ whole genome shotgun (WGS) entry which is preliminary data.</text>
</comment>
<organism evidence="3 5">
    <name type="scientific">Bacteroides xylanisolvens</name>
    <dbReference type="NCBI Taxonomy" id="371601"/>
    <lineage>
        <taxon>Bacteria</taxon>
        <taxon>Pseudomonadati</taxon>
        <taxon>Bacteroidota</taxon>
        <taxon>Bacteroidia</taxon>
        <taxon>Bacteroidales</taxon>
        <taxon>Bacteroidaceae</taxon>
        <taxon>Bacteroides</taxon>
    </lineage>
</organism>
<dbReference type="EMBL" id="VYQC01000008">
    <property type="protein sequence ID" value="KAA9045092.1"/>
    <property type="molecule type" value="Genomic_DNA"/>
</dbReference>